<evidence type="ECO:0000313" key="1">
    <source>
        <dbReference type="EMBL" id="TFU54871.1"/>
    </source>
</evidence>
<proteinExistence type="predicted"/>
<gene>
    <name evidence="1" type="ORF">E0L31_26925</name>
</gene>
<dbReference type="AlphaFoldDB" id="A0A9X8YMJ3"/>
<organism evidence="1">
    <name type="scientific">Serratia marcescens</name>
    <dbReference type="NCBI Taxonomy" id="615"/>
    <lineage>
        <taxon>Bacteria</taxon>
        <taxon>Pseudomonadati</taxon>
        <taxon>Pseudomonadota</taxon>
        <taxon>Gammaproteobacteria</taxon>
        <taxon>Enterobacterales</taxon>
        <taxon>Yersiniaceae</taxon>
        <taxon>Serratia</taxon>
    </lineage>
</organism>
<accession>A0A9X8YMJ3</accession>
<protein>
    <submittedName>
        <fullName evidence="1">Uncharacterized protein</fullName>
    </submittedName>
</protein>
<dbReference type="RefSeq" id="WP_212563125.1">
    <property type="nucleotide sequence ID" value="NZ_SPSG02000032.1"/>
</dbReference>
<reference evidence="1" key="1">
    <citation type="submission" date="2019-03" db="EMBL/GenBank/DDBJ databases">
        <title>Serratia marcescens strain N2 draft genome.</title>
        <authorList>
            <person name="Yassin A."/>
            <person name="El-Kenawy N."/>
            <person name="Youssef N.H."/>
        </authorList>
    </citation>
    <scope>NUCLEOTIDE SEQUENCE [LARGE SCALE GENOMIC DNA]</scope>
    <source>
        <strain evidence="1">N2</strain>
    </source>
</reference>
<sequence>MPDIRELPETLAKMRKQIPFATAQALTSVARQIAAAEKVGIQRTFANPTPFTFNSVKSRGARKDNLVATVSIMDTAAEYLDPYEFGGVHKLNGKALLNPKNIKLNKYGNLPRNKMAQLKAKDDVFVGEVGKARGVFKRYRYKKVKKRAKRSANGTRRERVKQRKPKLLIQYGDALPVKQHLNYFDRANKMAAALMPSALSKAMAEALRTAK</sequence>
<name>A0A9X8YMJ3_SERMA</name>
<dbReference type="EMBL" id="SPSG01003714">
    <property type="protein sequence ID" value="TFU54871.1"/>
    <property type="molecule type" value="Genomic_DNA"/>
</dbReference>
<comment type="caution">
    <text evidence="1">The sequence shown here is derived from an EMBL/GenBank/DDBJ whole genome shotgun (WGS) entry which is preliminary data.</text>
</comment>